<keyword evidence="1" id="KW-0472">Membrane</keyword>
<proteinExistence type="predicted"/>
<dbReference type="HOGENOM" id="CLU_3367299_0_0_6"/>
<accession>D4ZK43</accession>
<evidence type="ECO:0000313" key="2">
    <source>
        <dbReference type="EMBL" id="BAJ02042.1"/>
    </source>
</evidence>
<name>D4ZK43_SHEVD</name>
<dbReference type="AlphaFoldDB" id="D4ZK43"/>
<feature type="transmembrane region" description="Helical" evidence="1">
    <location>
        <begin position="6"/>
        <end position="26"/>
    </location>
</feature>
<reference evidence="3" key="1">
    <citation type="journal article" date="2010" name="Mol. Biosyst.">
        <title>Complete genome sequence and comparative analysis of Shewanella violacea, a psychrophilic and piezophilic bacterium from deep sea floor sediments.</title>
        <authorList>
            <person name="Aono E."/>
            <person name="Baba T."/>
            <person name="Ara T."/>
            <person name="Nishi T."/>
            <person name="Nakamichi T."/>
            <person name="Inamoto E."/>
            <person name="Toyonaga H."/>
            <person name="Hasegawa M."/>
            <person name="Takai Y."/>
            <person name="Okumura Y."/>
            <person name="Baba M."/>
            <person name="Tomita M."/>
            <person name="Kato C."/>
            <person name="Oshima T."/>
            <person name="Nakasone K."/>
            <person name="Mori H."/>
        </authorList>
    </citation>
    <scope>NUCLEOTIDE SEQUENCE [LARGE SCALE GENOMIC DNA]</scope>
    <source>
        <strain evidence="3">JCM 10179 / CIP 106290 / LMG 19151 / DSS12</strain>
    </source>
</reference>
<sequence length="35" mass="4195">MPDNYFYDLALFTITESVFYVTLNFMSKARLNQQI</sequence>
<dbReference type="Proteomes" id="UP000002350">
    <property type="component" value="Chromosome"/>
</dbReference>
<evidence type="ECO:0000256" key="1">
    <source>
        <dbReference type="SAM" id="Phobius"/>
    </source>
</evidence>
<evidence type="ECO:0000313" key="3">
    <source>
        <dbReference type="Proteomes" id="UP000002350"/>
    </source>
</evidence>
<organism evidence="2 3">
    <name type="scientific">Shewanella violacea (strain JCM 10179 / CIP 106290 / LMG 19151 / DSS12)</name>
    <dbReference type="NCBI Taxonomy" id="637905"/>
    <lineage>
        <taxon>Bacteria</taxon>
        <taxon>Pseudomonadati</taxon>
        <taxon>Pseudomonadota</taxon>
        <taxon>Gammaproteobacteria</taxon>
        <taxon>Alteromonadales</taxon>
        <taxon>Shewanellaceae</taxon>
        <taxon>Shewanella</taxon>
    </lineage>
</organism>
<protein>
    <submittedName>
        <fullName evidence="2">Uncharacterized protein</fullName>
    </submittedName>
</protein>
<keyword evidence="1" id="KW-1133">Transmembrane helix</keyword>
<keyword evidence="1" id="KW-0812">Transmembrane</keyword>
<dbReference type="STRING" id="637905.SVI_2071"/>
<dbReference type="KEGG" id="svo:SVI_2071"/>
<gene>
    <name evidence="2" type="ordered locus">SVI_2071</name>
</gene>
<dbReference type="EMBL" id="AP011177">
    <property type="protein sequence ID" value="BAJ02042.1"/>
    <property type="molecule type" value="Genomic_DNA"/>
</dbReference>
<keyword evidence="3" id="KW-1185">Reference proteome</keyword>